<dbReference type="Proteomes" id="UP000037854">
    <property type="component" value="Unassembled WGS sequence"/>
</dbReference>
<sequence>MRTRVKWISAFIFTMLGLIVLAGCSTSSAKESESITLNFGSMDGPPHVQNAVTFPAFAEEVEQLTNSRVDFRMYMGGALGGPNETLDNIVTGLMDVGRGIHGYNAGKYPVQSVLNLPFMAEGTGEELSIVAQKLYDTFPEIQDEYWDVKPLWIHAADPYAIITKGKAVRSFEDVKGLRLRTPSEEGSQMLEAWGATPVSMGAPDIYDAIQKGVIDGGVLPIAAIKDFNLTDLVDYVTIGYFNTNLFYVSMNENSWEKFTTDEQKLLEEELLGLPMAALAGRTFDEQKEKAEEEAKAAGVEFIELPEEELNKFKDASKHVAENWINRMEERGIPGQKIYDEAIRLIEETNQ</sequence>
<dbReference type="InterPro" id="IPR038404">
    <property type="entry name" value="TRAP_DctP_sf"/>
</dbReference>
<keyword evidence="3" id="KW-1185">Reference proteome</keyword>
<evidence type="ECO:0000256" key="1">
    <source>
        <dbReference type="ARBA" id="ARBA00022729"/>
    </source>
</evidence>
<keyword evidence="1" id="KW-0732">Signal</keyword>
<dbReference type="PANTHER" id="PTHR33376:SF15">
    <property type="entry name" value="BLL6794 PROTEIN"/>
    <property type="match status" value="1"/>
</dbReference>
<name>A0ABR5MIP5_9BACI</name>
<proteinExistence type="predicted"/>
<comment type="caution">
    <text evidence="2">The sequence shown here is derived from an EMBL/GenBank/DDBJ whole genome shotgun (WGS) entry which is preliminary data.</text>
</comment>
<dbReference type="Pfam" id="PF03480">
    <property type="entry name" value="DctP"/>
    <property type="match status" value="1"/>
</dbReference>
<dbReference type="EMBL" id="LGTK01000032">
    <property type="protein sequence ID" value="KPH74406.1"/>
    <property type="molecule type" value="Genomic_DNA"/>
</dbReference>
<evidence type="ECO:0000313" key="2">
    <source>
        <dbReference type="EMBL" id="KPH74406.1"/>
    </source>
</evidence>
<reference evidence="2 3" key="1">
    <citation type="submission" date="2015-07" db="EMBL/GenBank/DDBJ databases">
        <title>High-quality draft genome sequence of Oceanobacillus caeni HM6, a bacillus isolated from a human feces.</title>
        <authorList>
            <person name="Kumar J."/>
            <person name="Verma M.K."/>
            <person name="Pandey R."/>
            <person name="Bhambi M."/>
            <person name="Chauhan N."/>
        </authorList>
    </citation>
    <scope>NUCLEOTIDE SEQUENCE [LARGE SCALE GENOMIC DNA]</scope>
    <source>
        <strain evidence="2 3">HM6</strain>
    </source>
</reference>
<protein>
    <recommendedName>
        <fullName evidence="4">C4-dicarboxylate ABC transporter substrate-binding protein</fullName>
    </recommendedName>
</protein>
<accession>A0ABR5MIP5</accession>
<dbReference type="CDD" id="cd13665">
    <property type="entry name" value="PBP2_TRAP_Dctp3_4"/>
    <property type="match status" value="1"/>
</dbReference>
<dbReference type="NCBIfam" id="NF037995">
    <property type="entry name" value="TRAP_S1"/>
    <property type="match status" value="1"/>
</dbReference>
<evidence type="ECO:0000313" key="3">
    <source>
        <dbReference type="Proteomes" id="UP000037854"/>
    </source>
</evidence>
<dbReference type="PROSITE" id="PS51257">
    <property type="entry name" value="PROKAR_LIPOPROTEIN"/>
    <property type="match status" value="1"/>
</dbReference>
<dbReference type="Gene3D" id="3.40.190.170">
    <property type="entry name" value="Bacterial extracellular solute-binding protein, family 7"/>
    <property type="match status" value="1"/>
</dbReference>
<evidence type="ECO:0008006" key="4">
    <source>
        <dbReference type="Google" id="ProtNLM"/>
    </source>
</evidence>
<organism evidence="2 3">
    <name type="scientific">Oceanobacillus caeni</name>
    <dbReference type="NCBI Taxonomy" id="405946"/>
    <lineage>
        <taxon>Bacteria</taxon>
        <taxon>Bacillati</taxon>
        <taxon>Bacillota</taxon>
        <taxon>Bacilli</taxon>
        <taxon>Bacillales</taxon>
        <taxon>Bacillaceae</taxon>
        <taxon>Oceanobacillus</taxon>
    </lineage>
</organism>
<dbReference type="PANTHER" id="PTHR33376">
    <property type="match status" value="1"/>
</dbReference>
<dbReference type="InterPro" id="IPR018389">
    <property type="entry name" value="DctP_fam"/>
</dbReference>
<gene>
    <name evidence="2" type="ORF">AFL42_10300</name>
</gene>